<reference evidence="1" key="1">
    <citation type="journal article" date="2014" name="Nat. Commun.">
        <title>The tobacco genome sequence and its comparison with those of tomato and potato.</title>
        <authorList>
            <person name="Sierro N."/>
            <person name="Battey J.N."/>
            <person name="Ouadi S."/>
            <person name="Bakaher N."/>
            <person name="Bovet L."/>
            <person name="Willig A."/>
            <person name="Goepfert S."/>
            <person name="Peitsch M.C."/>
            <person name="Ivanov N.V."/>
        </authorList>
    </citation>
    <scope>NUCLEOTIDE SEQUENCE [LARGE SCALE GENOMIC DNA]</scope>
</reference>
<reference evidence="2" key="2">
    <citation type="submission" date="2025-08" db="UniProtKB">
        <authorList>
            <consortium name="RefSeq"/>
        </authorList>
    </citation>
    <scope>IDENTIFICATION</scope>
    <source>
        <tissue evidence="2">Leaf</tissue>
    </source>
</reference>
<sequence>MDQYVEIRRGARYKEEESVSEKLRALRKQMKNLQVTRGRKSLDYEDLCIHPDLDMPTGYNPPKFEIFDGIGDLYSDLRAYCDKLIGVGRNNKMKMKLFIRNLTGEALTWYTLQDPRNWRTWKDMAEDFMNRFQFNIEITPDRFALVNLQKKSSESFQEYEGIYFEKMIGMMWQKFLKLVKMGDFLEEGIKFGKVQSMAAIQEASKAIQSGSTGSGMKKKEEVSAIVPYYQSNPHHGNTS</sequence>
<proteinExistence type="predicted"/>
<organism evidence="1 2">
    <name type="scientific">Nicotiana tabacum</name>
    <name type="common">Common tobacco</name>
    <dbReference type="NCBI Taxonomy" id="4097"/>
    <lineage>
        <taxon>Eukaryota</taxon>
        <taxon>Viridiplantae</taxon>
        <taxon>Streptophyta</taxon>
        <taxon>Embryophyta</taxon>
        <taxon>Tracheophyta</taxon>
        <taxon>Spermatophyta</taxon>
        <taxon>Magnoliopsida</taxon>
        <taxon>eudicotyledons</taxon>
        <taxon>Gunneridae</taxon>
        <taxon>Pentapetalae</taxon>
        <taxon>asterids</taxon>
        <taxon>lamiids</taxon>
        <taxon>Solanales</taxon>
        <taxon>Solanaceae</taxon>
        <taxon>Nicotianoideae</taxon>
        <taxon>Nicotianeae</taxon>
        <taxon>Nicotiana</taxon>
    </lineage>
</organism>
<gene>
    <name evidence="2" type="primary">LOC142177100</name>
</gene>
<evidence type="ECO:0000313" key="1">
    <source>
        <dbReference type="Proteomes" id="UP000790787"/>
    </source>
</evidence>
<dbReference type="Proteomes" id="UP000790787">
    <property type="component" value="Chromosome 23"/>
</dbReference>
<evidence type="ECO:0000313" key="2">
    <source>
        <dbReference type="RefSeq" id="XP_075101662.1"/>
    </source>
</evidence>
<keyword evidence="1" id="KW-1185">Reference proteome</keyword>
<protein>
    <submittedName>
        <fullName evidence="2">Uncharacterized protein LOC142177100</fullName>
    </submittedName>
</protein>
<dbReference type="RefSeq" id="XP_075101662.1">
    <property type="nucleotide sequence ID" value="XM_075245561.1"/>
</dbReference>
<name>A0AC58TWP6_TOBAC</name>
<accession>A0AC58TWP6</accession>